<feature type="chain" id="PRO_5021186440" evidence="7">
    <location>
        <begin position="18"/>
        <end position="555"/>
    </location>
</feature>
<dbReference type="Pfam" id="PF17851">
    <property type="entry name" value="GH43_C2"/>
    <property type="match status" value="1"/>
</dbReference>
<proteinExistence type="inferred from homology"/>
<dbReference type="GO" id="GO:0004553">
    <property type="term" value="F:hydrolase activity, hydrolyzing O-glycosyl compounds"/>
    <property type="evidence" value="ECO:0007669"/>
    <property type="project" value="InterPro"/>
</dbReference>
<evidence type="ECO:0000313" key="9">
    <source>
        <dbReference type="EMBL" id="TPE62718.1"/>
    </source>
</evidence>
<gene>
    <name evidence="9" type="ORF">FJQ54_05845</name>
</gene>
<sequence>MAAAGVCALWSAAPSVAADANFRWFHYKGSDPVDAVAKPGAGEFRNPVLAGFYPDPSIVRVGPDYYLVNSSFSWFPGVPVWHSRDLVSWRQIGNAIDRPGMVDFKGKELSQGLFAPTISWHDGIFYIANTCFACGGNYIVTATNPAGPWSQPHWFPELGWGIDPSLFFDEDGSAWLLNNDVPPGGETYPGHRAVFLQRLDLPSMKLVGPRRMILNGGVKIEEKPEYVEGPHIFRKDGFYYLTVAEGGTGEKHAQVVLRARELEGPYEPFAGNPILTQRGMDPKRPFPVSSAGHADLVQTQAGDWWAVFLATRPYRDDIYNTGRETFLLPVQWTADGWPTILKPDVPIPHVVKRPSLPRDPAPPLPTSGPFEVRDEFDGSAPGLHWMTMRGPADGWMKLGGGTLTLTPRAEGLGDLASPSFVARRQQHMNMEASTLLSFKPGAGEAAGLGIIQRDEYWFALLLADAGGGKREVRLLLRDGAATPAAGKLLARAPVPDGDIRLRIVAEGERYRFDWAPARGEWRTLLADTDGTVLSTWRAQGFVGAMVGPYAVKVVP</sequence>
<dbReference type="GO" id="GO:0005975">
    <property type="term" value="P:carbohydrate metabolic process"/>
    <property type="evidence" value="ECO:0007669"/>
    <property type="project" value="InterPro"/>
</dbReference>
<organism evidence="9 10">
    <name type="scientific">Sandaracinobacter neustonicus</name>
    <dbReference type="NCBI Taxonomy" id="1715348"/>
    <lineage>
        <taxon>Bacteria</taxon>
        <taxon>Pseudomonadati</taxon>
        <taxon>Pseudomonadota</taxon>
        <taxon>Alphaproteobacteria</taxon>
        <taxon>Sphingomonadales</taxon>
        <taxon>Sphingosinicellaceae</taxon>
        <taxon>Sandaracinobacter</taxon>
    </lineage>
</organism>
<comment type="similarity">
    <text evidence="1 6">Belongs to the glycosyl hydrolase 43 family.</text>
</comment>
<dbReference type="Proteomes" id="UP000319897">
    <property type="component" value="Unassembled WGS sequence"/>
</dbReference>
<feature type="active site" description="Proton donor" evidence="4">
    <location>
        <position position="228"/>
    </location>
</feature>
<comment type="caution">
    <text evidence="9">The sequence shown here is derived from an EMBL/GenBank/DDBJ whole genome shotgun (WGS) entry which is preliminary data.</text>
</comment>
<evidence type="ECO:0000256" key="5">
    <source>
        <dbReference type="PIRSR" id="PIRSR606710-2"/>
    </source>
</evidence>
<evidence type="ECO:0000256" key="2">
    <source>
        <dbReference type="ARBA" id="ARBA00022801"/>
    </source>
</evidence>
<dbReference type="InterPro" id="IPR013320">
    <property type="entry name" value="ConA-like_dom_sf"/>
</dbReference>
<feature type="domain" description="Beta-xylosidase C-terminal Concanavalin A-like" evidence="8">
    <location>
        <begin position="373"/>
        <end position="551"/>
    </location>
</feature>
<dbReference type="SUPFAM" id="SSF49899">
    <property type="entry name" value="Concanavalin A-like lectins/glucanases"/>
    <property type="match status" value="1"/>
</dbReference>
<keyword evidence="7" id="KW-0732">Signal</keyword>
<evidence type="ECO:0000256" key="1">
    <source>
        <dbReference type="ARBA" id="ARBA00009865"/>
    </source>
</evidence>
<dbReference type="InterPro" id="IPR023296">
    <property type="entry name" value="Glyco_hydro_beta-prop_sf"/>
</dbReference>
<dbReference type="OrthoDB" id="9801455at2"/>
<keyword evidence="2 6" id="KW-0378">Hydrolase</keyword>
<evidence type="ECO:0000313" key="10">
    <source>
        <dbReference type="Proteomes" id="UP000319897"/>
    </source>
</evidence>
<dbReference type="Pfam" id="PF04616">
    <property type="entry name" value="Glyco_hydro_43"/>
    <property type="match status" value="1"/>
</dbReference>
<dbReference type="SUPFAM" id="SSF75005">
    <property type="entry name" value="Arabinanase/levansucrase/invertase"/>
    <property type="match status" value="1"/>
</dbReference>
<dbReference type="AlphaFoldDB" id="A0A501XPU1"/>
<feature type="active site" description="Proton acceptor" evidence="4">
    <location>
        <position position="55"/>
    </location>
</feature>
<keyword evidence="3 6" id="KW-0326">Glycosidase</keyword>
<dbReference type="Gene3D" id="2.60.120.200">
    <property type="match status" value="1"/>
</dbReference>
<protein>
    <submittedName>
        <fullName evidence="9">Glycoside hydrolase family 43 protein</fullName>
    </submittedName>
</protein>
<dbReference type="InterPro" id="IPR006710">
    <property type="entry name" value="Glyco_hydro_43"/>
</dbReference>
<dbReference type="PANTHER" id="PTHR42812:SF12">
    <property type="entry name" value="BETA-XYLOSIDASE-RELATED"/>
    <property type="match status" value="1"/>
</dbReference>
<evidence type="ECO:0000256" key="3">
    <source>
        <dbReference type="ARBA" id="ARBA00023295"/>
    </source>
</evidence>
<dbReference type="EMBL" id="VFSU01000017">
    <property type="protein sequence ID" value="TPE62718.1"/>
    <property type="molecule type" value="Genomic_DNA"/>
</dbReference>
<evidence type="ECO:0000256" key="6">
    <source>
        <dbReference type="RuleBase" id="RU361187"/>
    </source>
</evidence>
<name>A0A501XPU1_9SPHN</name>
<dbReference type="CDD" id="cd18617">
    <property type="entry name" value="GH43_XynB-like"/>
    <property type="match status" value="1"/>
</dbReference>
<feature type="signal peptide" evidence="7">
    <location>
        <begin position="1"/>
        <end position="17"/>
    </location>
</feature>
<dbReference type="PANTHER" id="PTHR42812">
    <property type="entry name" value="BETA-XYLOSIDASE"/>
    <property type="match status" value="1"/>
</dbReference>
<dbReference type="InterPro" id="IPR041542">
    <property type="entry name" value="GH43_C2"/>
</dbReference>
<evidence type="ECO:0000256" key="4">
    <source>
        <dbReference type="PIRSR" id="PIRSR606710-1"/>
    </source>
</evidence>
<keyword evidence="10" id="KW-1185">Reference proteome</keyword>
<evidence type="ECO:0000259" key="8">
    <source>
        <dbReference type="Pfam" id="PF17851"/>
    </source>
</evidence>
<accession>A0A501XPU1</accession>
<dbReference type="Gene3D" id="2.115.10.20">
    <property type="entry name" value="Glycosyl hydrolase domain, family 43"/>
    <property type="match status" value="1"/>
</dbReference>
<evidence type="ECO:0000256" key="7">
    <source>
        <dbReference type="SAM" id="SignalP"/>
    </source>
</evidence>
<feature type="site" description="Important for catalytic activity, responsible for pKa modulation of the active site Glu and correct orientation of both the proton donor and substrate" evidence="5">
    <location>
        <position position="163"/>
    </location>
</feature>
<dbReference type="InterPro" id="IPR051795">
    <property type="entry name" value="Glycosyl_Hydrlase_43"/>
</dbReference>
<reference evidence="9 10" key="1">
    <citation type="submission" date="2019-06" db="EMBL/GenBank/DDBJ databases">
        <authorList>
            <person name="Lee I."/>
            <person name="Jang G.I."/>
            <person name="Hwang C.Y."/>
        </authorList>
    </citation>
    <scope>NUCLEOTIDE SEQUENCE [LARGE SCALE GENOMIC DNA]</scope>
    <source>
        <strain evidence="9 10">PAMC 28131</strain>
    </source>
</reference>